<keyword evidence="7" id="KW-1185">Reference proteome</keyword>
<keyword evidence="3" id="KW-0238">DNA-binding</keyword>
<evidence type="ECO:0000256" key="5">
    <source>
        <dbReference type="ARBA" id="ARBA00023242"/>
    </source>
</evidence>
<dbReference type="Proteomes" id="UP001174677">
    <property type="component" value="Chromosome 12"/>
</dbReference>
<gene>
    <name evidence="6" type="ORF">P3X46_021118</name>
</gene>
<accession>A0ABQ9LEJ8</accession>
<reference evidence="6 7" key="1">
    <citation type="journal article" date="2023" name="Plant Biotechnol. J.">
        <title>Chromosome-level wild Hevea brasiliensis genome provides new tools for genomic-assisted breeding and valuable loci to elevate rubber yield.</title>
        <authorList>
            <person name="Cheng H."/>
            <person name="Song X."/>
            <person name="Hu Y."/>
            <person name="Wu T."/>
            <person name="Yang Q."/>
            <person name="An Z."/>
            <person name="Feng S."/>
            <person name="Deng Z."/>
            <person name="Wu W."/>
            <person name="Zeng X."/>
            <person name="Tu M."/>
            <person name="Wang X."/>
            <person name="Huang H."/>
        </authorList>
    </citation>
    <scope>NUCLEOTIDE SEQUENCE [LARGE SCALE GENOMIC DNA]</scope>
    <source>
        <strain evidence="6">MT/VB/25A 57/8</strain>
    </source>
</reference>
<dbReference type="EMBL" id="JARPOI010000012">
    <property type="protein sequence ID" value="KAJ9166346.1"/>
    <property type="molecule type" value="Genomic_DNA"/>
</dbReference>
<evidence type="ECO:0000256" key="4">
    <source>
        <dbReference type="ARBA" id="ARBA00023163"/>
    </source>
</evidence>
<evidence type="ECO:0000256" key="3">
    <source>
        <dbReference type="ARBA" id="ARBA00023125"/>
    </source>
</evidence>
<keyword evidence="5" id="KW-0539">Nucleus</keyword>
<keyword evidence="4" id="KW-0804">Transcription</keyword>
<dbReference type="SUPFAM" id="SSF101936">
    <property type="entry name" value="DNA-binding pseudobarrel domain"/>
    <property type="match status" value="1"/>
</dbReference>
<comment type="caution">
    <text evidence="6">The sequence shown here is derived from an EMBL/GenBank/DDBJ whole genome shotgun (WGS) entry which is preliminary data.</text>
</comment>
<sequence length="131" mass="15139">MNRILHLFTKKLSSTDVMSSLSVPSDALQYFIIPEGAHSVDFEATDMSGFTWTCRLSIRSTGLYPKPVIVRSLWHPFVEQKGLVPNDRVIFYLGQDEENGMRCRVRVQRNIIRLLGHDFWVDVEDLHLYGL</sequence>
<protein>
    <recommendedName>
        <fullName evidence="8">TF-B3 domain-containing protein</fullName>
    </recommendedName>
</protein>
<dbReference type="Gene3D" id="2.40.330.10">
    <property type="entry name" value="DNA-binding pseudobarrel domain"/>
    <property type="match status" value="1"/>
</dbReference>
<proteinExistence type="predicted"/>
<dbReference type="CDD" id="cd10017">
    <property type="entry name" value="B3_DNA"/>
    <property type="match status" value="1"/>
</dbReference>
<dbReference type="InterPro" id="IPR015300">
    <property type="entry name" value="DNA-bd_pseudobarrel_sf"/>
</dbReference>
<comment type="subcellular location">
    <subcellularLocation>
        <location evidence="1">Nucleus</location>
    </subcellularLocation>
</comment>
<evidence type="ECO:0000313" key="7">
    <source>
        <dbReference type="Proteomes" id="UP001174677"/>
    </source>
</evidence>
<evidence type="ECO:0000256" key="2">
    <source>
        <dbReference type="ARBA" id="ARBA00023015"/>
    </source>
</evidence>
<dbReference type="InterPro" id="IPR003340">
    <property type="entry name" value="B3_DNA-bd"/>
</dbReference>
<evidence type="ECO:0000313" key="6">
    <source>
        <dbReference type="EMBL" id="KAJ9166346.1"/>
    </source>
</evidence>
<evidence type="ECO:0008006" key="8">
    <source>
        <dbReference type="Google" id="ProtNLM"/>
    </source>
</evidence>
<name>A0ABQ9LEJ8_HEVBR</name>
<organism evidence="6 7">
    <name type="scientific">Hevea brasiliensis</name>
    <name type="common">Para rubber tree</name>
    <name type="synonym">Siphonia brasiliensis</name>
    <dbReference type="NCBI Taxonomy" id="3981"/>
    <lineage>
        <taxon>Eukaryota</taxon>
        <taxon>Viridiplantae</taxon>
        <taxon>Streptophyta</taxon>
        <taxon>Embryophyta</taxon>
        <taxon>Tracheophyta</taxon>
        <taxon>Spermatophyta</taxon>
        <taxon>Magnoliopsida</taxon>
        <taxon>eudicotyledons</taxon>
        <taxon>Gunneridae</taxon>
        <taxon>Pentapetalae</taxon>
        <taxon>rosids</taxon>
        <taxon>fabids</taxon>
        <taxon>Malpighiales</taxon>
        <taxon>Euphorbiaceae</taxon>
        <taxon>Crotonoideae</taxon>
        <taxon>Micrandreae</taxon>
        <taxon>Hevea</taxon>
    </lineage>
</organism>
<keyword evidence="2" id="KW-0805">Transcription regulation</keyword>
<evidence type="ECO:0000256" key="1">
    <source>
        <dbReference type="ARBA" id="ARBA00004123"/>
    </source>
</evidence>